<dbReference type="InterPro" id="IPR011008">
    <property type="entry name" value="Dimeric_a/b-barrel"/>
</dbReference>
<evidence type="ECO:0000313" key="1">
    <source>
        <dbReference type="EMBL" id="AWB93651.1"/>
    </source>
</evidence>
<keyword evidence="1" id="KW-0503">Monooxygenase</keyword>
<dbReference type="PANTHER" id="PTHR40057:SF1">
    <property type="entry name" value="SLR1162 PROTEIN"/>
    <property type="match status" value="1"/>
</dbReference>
<sequence>MPGPVTVSITRHVDPSQEDQMHAWLRAGTELAERFEGFLGSGWVRPDKDSTTWHMLYRFASPQSLESWEGSAQRRWWLDSAQGFVAEASREHRTGIEGWFDEPSNVDVADLRTGAQPPPRWKQMVSIFIVFFPLSLVANELGRVYLDDWWLAARVLLTVCVMTPLMTYVLLPWVTGLLGPWLHRERA</sequence>
<name>A0A2S0WQP8_9ACTN</name>
<accession>A0A2S0WQP8</accession>
<keyword evidence="2" id="KW-1185">Reference proteome</keyword>
<protein>
    <submittedName>
        <fullName evidence="1">Antibiotic biosynthesis monooxygenase</fullName>
    </submittedName>
</protein>
<keyword evidence="1" id="KW-0560">Oxidoreductase</keyword>
<dbReference type="RefSeq" id="WP_108580221.1">
    <property type="nucleotide sequence ID" value="NZ_CP026952.1"/>
</dbReference>
<accession>A0A5F2ENH4</accession>
<proteinExistence type="predicted"/>
<dbReference type="SUPFAM" id="SSF54909">
    <property type="entry name" value="Dimeric alpha+beta barrel"/>
    <property type="match status" value="1"/>
</dbReference>
<dbReference type="OrthoDB" id="6986893at2"/>
<dbReference type="InterPro" id="IPR038762">
    <property type="entry name" value="ABM_predict"/>
</dbReference>
<dbReference type="EMBL" id="CP026952">
    <property type="protein sequence ID" value="AWB93651.1"/>
    <property type="molecule type" value="Genomic_DNA"/>
</dbReference>
<gene>
    <name evidence="1" type="ORF">C3E78_16325</name>
</gene>
<evidence type="ECO:0000313" key="2">
    <source>
        <dbReference type="Proteomes" id="UP000244384"/>
    </source>
</evidence>
<dbReference type="KEGG" id="aez:C3E78_16325"/>
<dbReference type="GO" id="GO:0004497">
    <property type="term" value="F:monooxygenase activity"/>
    <property type="evidence" value="ECO:0007669"/>
    <property type="project" value="UniProtKB-KW"/>
</dbReference>
<dbReference type="Pfam" id="PF03992">
    <property type="entry name" value="ABM"/>
    <property type="match status" value="1"/>
</dbReference>
<dbReference type="AlphaFoldDB" id="A0A2S0WQP8"/>
<dbReference type="Proteomes" id="UP000244384">
    <property type="component" value="Chromosome"/>
</dbReference>
<dbReference type="PANTHER" id="PTHR40057">
    <property type="entry name" value="SLR1162 PROTEIN"/>
    <property type="match status" value="1"/>
</dbReference>
<organism evidence="1 2">
    <name type="scientific">Aeromicrobium chenweiae</name>
    <dbReference type="NCBI Taxonomy" id="2079793"/>
    <lineage>
        <taxon>Bacteria</taxon>
        <taxon>Bacillati</taxon>
        <taxon>Actinomycetota</taxon>
        <taxon>Actinomycetes</taxon>
        <taxon>Propionibacteriales</taxon>
        <taxon>Nocardioidaceae</taxon>
        <taxon>Aeromicrobium</taxon>
    </lineage>
</organism>
<dbReference type="InterPro" id="IPR007138">
    <property type="entry name" value="ABM_dom"/>
</dbReference>
<dbReference type="Gene3D" id="3.30.70.100">
    <property type="match status" value="1"/>
</dbReference>
<reference evidence="2" key="1">
    <citation type="submission" date="2018-01" db="EMBL/GenBank/DDBJ databases">
        <authorList>
            <person name="Li J."/>
        </authorList>
    </citation>
    <scope>NUCLEOTIDE SEQUENCE [LARGE SCALE GENOMIC DNA]</scope>
    <source>
        <strain evidence="2">592</strain>
    </source>
</reference>